<organism evidence="1 2">
    <name type="scientific">Marasmius tenuissimus</name>
    <dbReference type="NCBI Taxonomy" id="585030"/>
    <lineage>
        <taxon>Eukaryota</taxon>
        <taxon>Fungi</taxon>
        <taxon>Dikarya</taxon>
        <taxon>Basidiomycota</taxon>
        <taxon>Agaricomycotina</taxon>
        <taxon>Agaricomycetes</taxon>
        <taxon>Agaricomycetidae</taxon>
        <taxon>Agaricales</taxon>
        <taxon>Marasmiineae</taxon>
        <taxon>Marasmiaceae</taxon>
        <taxon>Marasmius</taxon>
    </lineage>
</organism>
<sequence>MGMLAEKLGNQQAHDQSQSPLFSDIPPEIRTIIFRCALLAYYDKSRPFPNDAYHHRPDFLYDDRIDTALLQTCRQIYLETYRLPIALNDHVFWCSPSRGPPSRSEESPVDFFESLLDEQVESVNRVHLFTQLFWLEGRDFESLSQHPKFRPRSLHITIRHSDWWFWEDNNLLALSTGWMSCLMDVRGLEELVLEMETIDRDKNQVWMDGGICSALASVSDPRLSQMYAIAERVGKLKVDLHDNRALQPLEAPARGQWMGPSAYREVHYMRHYDSGWWRYVSRTEPPTLYPPMVYQTIKLRWYATSSGKSRVVA</sequence>
<name>A0ABR3A550_9AGAR</name>
<proteinExistence type="predicted"/>
<gene>
    <name evidence="1" type="ORF">AAF712_004222</name>
</gene>
<reference evidence="1 2" key="1">
    <citation type="submission" date="2024-05" db="EMBL/GenBank/DDBJ databases">
        <title>A draft genome resource for the thread blight pathogen Marasmius tenuissimus strain MS-2.</title>
        <authorList>
            <person name="Yulfo-Soto G.E."/>
            <person name="Baruah I.K."/>
            <person name="Amoako-Attah I."/>
            <person name="Bukari Y."/>
            <person name="Meinhardt L.W."/>
            <person name="Bailey B.A."/>
            <person name="Cohen S.P."/>
        </authorList>
    </citation>
    <scope>NUCLEOTIDE SEQUENCE [LARGE SCALE GENOMIC DNA]</scope>
    <source>
        <strain evidence="1 2">MS-2</strain>
    </source>
</reference>
<dbReference type="InterPro" id="IPR038883">
    <property type="entry name" value="AN11006-like"/>
</dbReference>
<dbReference type="PANTHER" id="PTHR42085:SF1">
    <property type="entry name" value="F-BOX DOMAIN-CONTAINING PROTEIN"/>
    <property type="match status" value="1"/>
</dbReference>
<dbReference type="Proteomes" id="UP001437256">
    <property type="component" value="Unassembled WGS sequence"/>
</dbReference>
<comment type="caution">
    <text evidence="1">The sequence shown here is derived from an EMBL/GenBank/DDBJ whole genome shotgun (WGS) entry which is preliminary data.</text>
</comment>
<evidence type="ECO:0000313" key="1">
    <source>
        <dbReference type="EMBL" id="KAL0068509.1"/>
    </source>
</evidence>
<keyword evidence="2" id="KW-1185">Reference proteome</keyword>
<evidence type="ECO:0000313" key="2">
    <source>
        <dbReference type="Proteomes" id="UP001437256"/>
    </source>
</evidence>
<accession>A0ABR3A550</accession>
<protein>
    <submittedName>
        <fullName evidence="1">Uncharacterized protein</fullName>
    </submittedName>
</protein>
<dbReference type="PANTHER" id="PTHR42085">
    <property type="entry name" value="F-BOX DOMAIN-CONTAINING PROTEIN"/>
    <property type="match status" value="1"/>
</dbReference>
<dbReference type="EMBL" id="JBBXMP010000017">
    <property type="protein sequence ID" value="KAL0068509.1"/>
    <property type="molecule type" value="Genomic_DNA"/>
</dbReference>